<dbReference type="EMBL" id="SPHZ02000011">
    <property type="protein sequence ID" value="KAF0894238.1"/>
    <property type="molecule type" value="Genomic_DNA"/>
</dbReference>
<gene>
    <name evidence="1" type="ORF">E2562_037733</name>
</gene>
<keyword evidence="2" id="KW-1185">Reference proteome</keyword>
<proteinExistence type="predicted"/>
<evidence type="ECO:0000313" key="2">
    <source>
        <dbReference type="Proteomes" id="UP000479710"/>
    </source>
</evidence>
<reference evidence="1 2" key="1">
    <citation type="submission" date="2019-11" db="EMBL/GenBank/DDBJ databases">
        <title>Whole genome sequence of Oryza granulata.</title>
        <authorList>
            <person name="Li W."/>
        </authorList>
    </citation>
    <scope>NUCLEOTIDE SEQUENCE [LARGE SCALE GENOMIC DNA]</scope>
    <source>
        <strain evidence="2">cv. Menghai</strain>
        <tissue evidence="1">Leaf</tissue>
    </source>
</reference>
<dbReference type="AlphaFoldDB" id="A0A6G1C1B9"/>
<dbReference type="Proteomes" id="UP000479710">
    <property type="component" value="Unassembled WGS sequence"/>
</dbReference>
<name>A0A6G1C1B9_9ORYZ</name>
<organism evidence="1 2">
    <name type="scientific">Oryza meyeriana var. granulata</name>
    <dbReference type="NCBI Taxonomy" id="110450"/>
    <lineage>
        <taxon>Eukaryota</taxon>
        <taxon>Viridiplantae</taxon>
        <taxon>Streptophyta</taxon>
        <taxon>Embryophyta</taxon>
        <taxon>Tracheophyta</taxon>
        <taxon>Spermatophyta</taxon>
        <taxon>Magnoliopsida</taxon>
        <taxon>Liliopsida</taxon>
        <taxon>Poales</taxon>
        <taxon>Poaceae</taxon>
        <taxon>BOP clade</taxon>
        <taxon>Oryzoideae</taxon>
        <taxon>Oryzeae</taxon>
        <taxon>Oryzinae</taxon>
        <taxon>Oryza</taxon>
        <taxon>Oryza meyeriana</taxon>
    </lineage>
</organism>
<protein>
    <submittedName>
        <fullName evidence="1">Uncharacterized protein</fullName>
    </submittedName>
</protein>
<accession>A0A6G1C1B9</accession>
<evidence type="ECO:0000313" key="1">
    <source>
        <dbReference type="EMBL" id="KAF0894238.1"/>
    </source>
</evidence>
<comment type="caution">
    <text evidence="1">The sequence shown here is derived from an EMBL/GenBank/DDBJ whole genome shotgun (WGS) entry which is preliminary data.</text>
</comment>
<sequence length="63" mass="7213">MSAVHRGLRSEGEWRRATEIDGGERNRRTVALWGGDRVGERRKPREILWPVRITPEMSGGDGR</sequence>